<dbReference type="AlphaFoldDB" id="A0A316DB59"/>
<dbReference type="OrthoDB" id="2085234at2"/>
<accession>A0A316DB59</accession>
<comment type="caution">
    <text evidence="2">The sequence shown here is derived from an EMBL/GenBank/DDBJ whole genome shotgun (WGS) entry which is preliminary data.</text>
</comment>
<dbReference type="RefSeq" id="WP_109687743.1">
    <property type="nucleotide sequence ID" value="NZ_QGGL01000005.1"/>
</dbReference>
<dbReference type="InterPro" id="IPR038471">
    <property type="entry name" value="MecA_C_sf"/>
</dbReference>
<keyword evidence="3" id="KW-1185">Reference proteome</keyword>
<dbReference type="PANTHER" id="PTHR39161:SF2">
    <property type="entry name" value="ADAPTER PROTEIN MECA 2"/>
    <property type="match status" value="1"/>
</dbReference>
<comment type="similarity">
    <text evidence="1">Belongs to the MecA family.</text>
</comment>
<dbReference type="Gene3D" id="3.30.70.1950">
    <property type="match status" value="1"/>
</dbReference>
<evidence type="ECO:0000313" key="3">
    <source>
        <dbReference type="Proteomes" id="UP000245634"/>
    </source>
</evidence>
<dbReference type="Pfam" id="PF05389">
    <property type="entry name" value="MecA"/>
    <property type="match status" value="1"/>
</dbReference>
<name>A0A316DB59_9BACL</name>
<reference evidence="2 3" key="1">
    <citation type="submission" date="2018-05" db="EMBL/GenBank/DDBJ databases">
        <title>Genomic Encyclopedia of Type Strains, Phase IV (KMG-IV): sequencing the most valuable type-strain genomes for metagenomic binning, comparative biology and taxonomic classification.</title>
        <authorList>
            <person name="Goeker M."/>
        </authorList>
    </citation>
    <scope>NUCLEOTIDE SEQUENCE [LARGE SCALE GENOMIC DNA]</scope>
    <source>
        <strain evidence="2 3">DSM 18773</strain>
    </source>
</reference>
<dbReference type="Proteomes" id="UP000245634">
    <property type="component" value="Unassembled WGS sequence"/>
</dbReference>
<evidence type="ECO:0000313" key="2">
    <source>
        <dbReference type="EMBL" id="PWK14332.1"/>
    </source>
</evidence>
<dbReference type="PANTHER" id="PTHR39161">
    <property type="entry name" value="ADAPTER PROTEIN MECA"/>
    <property type="match status" value="1"/>
</dbReference>
<dbReference type="EMBL" id="QGGL01000005">
    <property type="protein sequence ID" value="PWK14332.1"/>
    <property type="molecule type" value="Genomic_DNA"/>
</dbReference>
<dbReference type="InterPro" id="IPR008681">
    <property type="entry name" value="Neg-reg_MecA"/>
</dbReference>
<dbReference type="PIRSF" id="PIRSF029008">
    <property type="entry name" value="MecA"/>
    <property type="match status" value="1"/>
</dbReference>
<sequence length="203" mass="23108">MKVEKLGSNKVRIYITYDDLDTRGIDREEIWQNGRKVQELFWDMMEHAYAEVGFEVAGPLAVEAFTMPTEGIVVIVTQLPPSLAGNADQALLDDEDDLEDEVVPADISEAFIFVFQDLEDVIRAAHSLRAHDGLGGSLYHYKNRYHLFFDEEEIAEDLYDTIWSILHEYGDLSATTTAMLEEYGKRVMDGNAVQTITEHFPLQ</sequence>
<proteinExistence type="inferred from homology"/>
<organism evidence="2 3">
    <name type="scientific">Tumebacillus permanentifrigoris</name>
    <dbReference type="NCBI Taxonomy" id="378543"/>
    <lineage>
        <taxon>Bacteria</taxon>
        <taxon>Bacillati</taxon>
        <taxon>Bacillota</taxon>
        <taxon>Bacilli</taxon>
        <taxon>Bacillales</taxon>
        <taxon>Alicyclobacillaceae</taxon>
        <taxon>Tumebacillus</taxon>
    </lineage>
</organism>
<protein>
    <submittedName>
        <fullName evidence="2">Adapter protein MecA 1/2</fullName>
    </submittedName>
</protein>
<evidence type="ECO:0000256" key="1">
    <source>
        <dbReference type="ARBA" id="ARBA00005397"/>
    </source>
</evidence>
<gene>
    <name evidence="2" type="ORF">C7459_10587</name>
</gene>